<dbReference type="EMBL" id="VZPB01000004">
    <property type="protein sequence ID" value="KAB0584813.1"/>
    <property type="molecule type" value="Genomic_DNA"/>
</dbReference>
<dbReference type="PANTHER" id="PTHR43745:SF2">
    <property type="entry name" value="NITROREDUCTASE MJ1384-RELATED"/>
    <property type="match status" value="1"/>
</dbReference>
<evidence type="ECO:0000313" key="2">
    <source>
        <dbReference type="EMBL" id="KAB0584813.1"/>
    </source>
</evidence>
<keyword evidence="3" id="KW-1185">Reference proteome</keyword>
<dbReference type="GO" id="GO:0016491">
    <property type="term" value="F:oxidoreductase activity"/>
    <property type="evidence" value="ECO:0007669"/>
    <property type="project" value="InterPro"/>
</dbReference>
<dbReference type="Proteomes" id="UP000430120">
    <property type="component" value="Unassembled WGS sequence"/>
</dbReference>
<evidence type="ECO:0000313" key="3">
    <source>
        <dbReference type="Proteomes" id="UP000430120"/>
    </source>
</evidence>
<organism evidence="2 3">
    <name type="scientific">Ideonella dechloratans</name>
    <dbReference type="NCBI Taxonomy" id="36863"/>
    <lineage>
        <taxon>Bacteria</taxon>
        <taxon>Pseudomonadati</taxon>
        <taxon>Pseudomonadota</taxon>
        <taxon>Betaproteobacteria</taxon>
        <taxon>Burkholderiales</taxon>
        <taxon>Sphaerotilaceae</taxon>
        <taxon>Ideonella</taxon>
    </lineage>
</organism>
<accession>A0A643FG90</accession>
<feature type="domain" description="Nitroreductase" evidence="1">
    <location>
        <begin position="41"/>
        <end position="208"/>
    </location>
</feature>
<dbReference type="CDD" id="cd02142">
    <property type="entry name" value="McbC_SagB-like_oxidoreductase"/>
    <property type="match status" value="1"/>
</dbReference>
<dbReference type="PANTHER" id="PTHR43745">
    <property type="entry name" value="NITROREDUCTASE MJ1384-RELATED"/>
    <property type="match status" value="1"/>
</dbReference>
<dbReference type="InterPro" id="IPR052544">
    <property type="entry name" value="Bacteriocin_Proc_Enz"/>
</dbReference>
<sequence>MRLMLGAMGVPRSATILGDATRRIMLPPPQLDLPGTLMQALRHRRSERAFCGEPLARQTLADLLWVADGVNRENGERTAPSALGAHETLIVAAMAEGTYAYDPCAHALNLMVETDIRRQLSGYQIFVADAPLDLVYVADHGRMARVPIHYRDSFASVAVGAISQNVALYCAANGLATVLRAWIDREAIASALRLGTQQHVLMSQTIGRPA</sequence>
<proteinExistence type="predicted"/>
<name>A0A643FG90_IDEDE</name>
<reference evidence="2 3" key="1">
    <citation type="submission" date="2019-09" db="EMBL/GenBank/DDBJ databases">
        <title>Draft genome sequences of 48 bacterial type strains from the CCUG.</title>
        <authorList>
            <person name="Tunovic T."/>
            <person name="Pineiro-Iglesias B."/>
            <person name="Unosson C."/>
            <person name="Inganas E."/>
            <person name="Ohlen M."/>
            <person name="Cardew S."/>
            <person name="Jensie-Markopoulos S."/>
            <person name="Salva-Serra F."/>
            <person name="Jaen-Luchoro D."/>
            <person name="Karlsson R."/>
            <person name="Svensson-Stadler L."/>
            <person name="Chun J."/>
            <person name="Moore E."/>
        </authorList>
    </citation>
    <scope>NUCLEOTIDE SEQUENCE [LARGE SCALE GENOMIC DNA]</scope>
    <source>
        <strain evidence="2 3">CCUG 30977</strain>
    </source>
</reference>
<protein>
    <submittedName>
        <fullName evidence="2">SagB/ThcOx family dehydrogenase</fullName>
    </submittedName>
</protein>
<dbReference type="Gene3D" id="3.40.109.10">
    <property type="entry name" value="NADH Oxidase"/>
    <property type="match status" value="1"/>
</dbReference>
<dbReference type="InterPro" id="IPR029479">
    <property type="entry name" value="Nitroreductase"/>
</dbReference>
<dbReference type="AlphaFoldDB" id="A0A643FG90"/>
<evidence type="ECO:0000259" key="1">
    <source>
        <dbReference type="Pfam" id="PF00881"/>
    </source>
</evidence>
<dbReference type="OrthoDB" id="9802775at2"/>
<comment type="caution">
    <text evidence="2">The sequence shown here is derived from an EMBL/GenBank/DDBJ whole genome shotgun (WGS) entry which is preliminary data.</text>
</comment>
<dbReference type="SUPFAM" id="SSF55469">
    <property type="entry name" value="FMN-dependent nitroreductase-like"/>
    <property type="match status" value="1"/>
</dbReference>
<dbReference type="InterPro" id="IPR000415">
    <property type="entry name" value="Nitroreductase-like"/>
</dbReference>
<gene>
    <name evidence="2" type="ORF">F7Q92_02710</name>
</gene>
<dbReference type="Pfam" id="PF00881">
    <property type="entry name" value="Nitroreductase"/>
    <property type="match status" value="1"/>
</dbReference>